<feature type="domain" description="DUF6841" evidence="1">
    <location>
        <begin position="17"/>
        <end position="145"/>
    </location>
</feature>
<dbReference type="InterPro" id="IPR049219">
    <property type="entry name" value="DUF6841"/>
</dbReference>
<name>A0A2S8IXR6_RHOOP</name>
<accession>A0A2S8IXR6</accession>
<dbReference type="Pfam" id="PF20795">
    <property type="entry name" value="DUF6841"/>
    <property type="match status" value="1"/>
</dbReference>
<proteinExistence type="predicted"/>
<protein>
    <recommendedName>
        <fullName evidence="1">DUF6841 domain-containing protein</fullName>
    </recommendedName>
</protein>
<reference evidence="3" key="1">
    <citation type="submission" date="2018-02" db="EMBL/GenBank/DDBJ databases">
        <title>Draft genome sequencing of Rhodococcus opacus KU647198.</title>
        <authorList>
            <person name="Zheng B.-X."/>
        </authorList>
    </citation>
    <scope>NUCLEOTIDE SEQUENCE [LARGE SCALE GENOMIC DNA]</scope>
    <source>
        <strain evidence="3">04-OD7</strain>
    </source>
</reference>
<dbReference type="Proteomes" id="UP000239290">
    <property type="component" value="Unassembled WGS sequence"/>
</dbReference>
<sequence length="164" mass="18381">MTYMSIVTDEGTAATLDEVTAWFFEDYLPRWVAAARGVEGPEFIHQYWGTPMHVTGQGMSFWCLDDASVLGFLEMNYAPLREGGYSHTVVPDRRVSVYSPVGAAIEVIWSRRSAGEVEIQRWATHFEVAKSDAGWRVIGVQATATDKDHLDEVWPRVTTGDQHA</sequence>
<gene>
    <name evidence="2" type="ORF">C5613_30050</name>
</gene>
<organism evidence="2 3">
    <name type="scientific">Rhodococcus opacus</name>
    <name type="common">Nocardia opaca</name>
    <dbReference type="NCBI Taxonomy" id="37919"/>
    <lineage>
        <taxon>Bacteria</taxon>
        <taxon>Bacillati</taxon>
        <taxon>Actinomycetota</taxon>
        <taxon>Actinomycetes</taxon>
        <taxon>Mycobacteriales</taxon>
        <taxon>Nocardiaceae</taxon>
        <taxon>Rhodococcus</taxon>
    </lineage>
</organism>
<dbReference type="AlphaFoldDB" id="A0A2S8IXR6"/>
<evidence type="ECO:0000313" key="3">
    <source>
        <dbReference type="Proteomes" id="UP000239290"/>
    </source>
</evidence>
<comment type="caution">
    <text evidence="2">The sequence shown here is derived from an EMBL/GenBank/DDBJ whole genome shotgun (WGS) entry which is preliminary data.</text>
</comment>
<evidence type="ECO:0000313" key="2">
    <source>
        <dbReference type="EMBL" id="PQP19518.1"/>
    </source>
</evidence>
<dbReference type="EMBL" id="PUIO01000044">
    <property type="protein sequence ID" value="PQP19518.1"/>
    <property type="molecule type" value="Genomic_DNA"/>
</dbReference>
<evidence type="ECO:0000259" key="1">
    <source>
        <dbReference type="Pfam" id="PF20795"/>
    </source>
</evidence>